<sequence length="127" mass="13804">MDGKMLARLGAVVFVAVAVTATAIELTRKEDEPAGWSAGRVENSQADPLRTELIRCQRLGDAGPRDAACLRAWAENRKRFLAPGARPKERLPDAATAPQPQFGADPRNTTLDNPTPQETTPQQDEAR</sequence>
<dbReference type="InterPro" id="IPR027587">
    <property type="entry name" value="TrbK"/>
</dbReference>
<dbReference type="NCBIfam" id="TIGR04360">
    <property type="entry name" value="other_trbK"/>
    <property type="match status" value="1"/>
</dbReference>
<evidence type="ECO:0000313" key="3">
    <source>
        <dbReference type="Proteomes" id="UP000596427"/>
    </source>
</evidence>
<gene>
    <name evidence="2" type="primary">trbK-alt</name>
    <name evidence="2" type="ORF">EZH22_22430</name>
</gene>
<evidence type="ECO:0000256" key="1">
    <source>
        <dbReference type="SAM" id="MobiDB-lite"/>
    </source>
</evidence>
<dbReference type="Proteomes" id="UP000596427">
    <property type="component" value="Chromosome"/>
</dbReference>
<dbReference type="AlphaFoldDB" id="A0A974PM74"/>
<evidence type="ECO:0000313" key="2">
    <source>
        <dbReference type="EMBL" id="QRG05764.1"/>
    </source>
</evidence>
<reference evidence="2 3" key="1">
    <citation type="submission" date="2020-10" db="EMBL/GenBank/DDBJ databases">
        <title>Degradation of 1,4-Dioxane by Xanthobacter sp. YN2, via a Novel Group-2 Soluble Di-Iron Monooxygenase.</title>
        <authorList>
            <person name="Ma F."/>
            <person name="Wang Y."/>
            <person name="Yang J."/>
            <person name="Guo H."/>
            <person name="Su D."/>
            <person name="Yu L."/>
        </authorList>
    </citation>
    <scope>NUCLEOTIDE SEQUENCE [LARGE SCALE GENOMIC DNA]</scope>
    <source>
        <strain evidence="2 3">YN2</strain>
    </source>
</reference>
<name>A0A974PM74_9HYPH</name>
<feature type="compositionally biased region" description="Polar residues" evidence="1">
    <location>
        <begin position="107"/>
        <end position="127"/>
    </location>
</feature>
<keyword evidence="3" id="KW-1185">Reference proteome</keyword>
<feature type="region of interest" description="Disordered" evidence="1">
    <location>
        <begin position="27"/>
        <end position="47"/>
    </location>
</feature>
<proteinExistence type="predicted"/>
<organism evidence="2 3">
    <name type="scientific">Xanthobacter dioxanivorans</name>
    <dbReference type="NCBI Taxonomy" id="2528964"/>
    <lineage>
        <taxon>Bacteria</taxon>
        <taxon>Pseudomonadati</taxon>
        <taxon>Pseudomonadota</taxon>
        <taxon>Alphaproteobacteria</taxon>
        <taxon>Hyphomicrobiales</taxon>
        <taxon>Xanthobacteraceae</taxon>
        <taxon>Xanthobacter</taxon>
    </lineage>
</organism>
<protein>
    <submittedName>
        <fullName evidence="2">Entry exclusion protein TrbK-alt</fullName>
    </submittedName>
</protein>
<dbReference type="Pfam" id="PF20084">
    <property type="entry name" value="TrbK"/>
    <property type="match status" value="1"/>
</dbReference>
<dbReference type="RefSeq" id="WP_203192637.1">
    <property type="nucleotide sequence ID" value="NZ_CP063362.1"/>
</dbReference>
<dbReference type="EMBL" id="CP063362">
    <property type="protein sequence ID" value="QRG05764.1"/>
    <property type="molecule type" value="Genomic_DNA"/>
</dbReference>
<feature type="region of interest" description="Disordered" evidence="1">
    <location>
        <begin position="80"/>
        <end position="127"/>
    </location>
</feature>
<accession>A0A974PM74</accession>
<dbReference type="KEGG" id="xdi:EZH22_22430"/>